<evidence type="ECO:0000313" key="4">
    <source>
        <dbReference type="Proteomes" id="UP000675284"/>
    </source>
</evidence>
<organism evidence="3 4">
    <name type="scientific">Virgibacillus salarius</name>
    <dbReference type="NCBI Taxonomy" id="447199"/>
    <lineage>
        <taxon>Bacteria</taxon>
        <taxon>Bacillati</taxon>
        <taxon>Bacillota</taxon>
        <taxon>Bacilli</taxon>
        <taxon>Bacillales</taxon>
        <taxon>Bacillaceae</taxon>
        <taxon>Virgibacillus</taxon>
    </lineage>
</organism>
<sequence length="70" mass="7776">MKKKYLLASTPILLGAICFVIYSLIGSSVEPDGTLIEPFFLINLSYLFVFSGVLTIFLISIVSFIKRISN</sequence>
<reference evidence="3" key="1">
    <citation type="submission" date="2021-04" db="EMBL/GenBank/DDBJ databases">
        <title>Isolation and polyphasic classification of algal microorganism.</title>
        <authorList>
            <person name="Wang S."/>
        </authorList>
    </citation>
    <scope>NUCLEOTIDE SEQUENCE</scope>
    <source>
        <strain evidence="3">720a</strain>
    </source>
</reference>
<comment type="caution">
    <text evidence="3">The sequence shown here is derived from an EMBL/GenBank/DDBJ whole genome shotgun (WGS) entry which is preliminary data.</text>
</comment>
<dbReference type="InterPro" id="IPR025016">
    <property type="entry name" value="DUF3955"/>
</dbReference>
<feature type="transmembrane region" description="Helical" evidence="1">
    <location>
        <begin position="5"/>
        <end position="25"/>
    </location>
</feature>
<keyword evidence="1" id="KW-0812">Transmembrane</keyword>
<accession>A0A941DXW2</accession>
<keyword evidence="1" id="KW-0472">Membrane</keyword>
<dbReference type="Proteomes" id="UP000675284">
    <property type="component" value="Unassembled WGS sequence"/>
</dbReference>
<evidence type="ECO:0000313" key="3">
    <source>
        <dbReference type="EMBL" id="MBR7797426.1"/>
    </source>
</evidence>
<protein>
    <submittedName>
        <fullName evidence="3">DUF3955 domain-containing protein</fullName>
    </submittedName>
</protein>
<dbReference type="EMBL" id="JAGSOT010000054">
    <property type="protein sequence ID" value="MBR7797426.1"/>
    <property type="molecule type" value="Genomic_DNA"/>
</dbReference>
<evidence type="ECO:0000259" key="2">
    <source>
        <dbReference type="Pfam" id="PF13127"/>
    </source>
</evidence>
<gene>
    <name evidence="3" type="ORF">KCX74_15425</name>
</gene>
<feature type="transmembrane region" description="Helical" evidence="1">
    <location>
        <begin position="45"/>
        <end position="65"/>
    </location>
</feature>
<name>A0A941DXW2_9BACI</name>
<feature type="domain" description="DUF3955" evidence="2">
    <location>
        <begin position="4"/>
        <end position="59"/>
    </location>
</feature>
<keyword evidence="1" id="KW-1133">Transmembrane helix</keyword>
<keyword evidence="4" id="KW-1185">Reference proteome</keyword>
<dbReference type="Pfam" id="PF13127">
    <property type="entry name" value="DUF3955"/>
    <property type="match status" value="1"/>
</dbReference>
<proteinExistence type="predicted"/>
<evidence type="ECO:0000256" key="1">
    <source>
        <dbReference type="SAM" id="Phobius"/>
    </source>
</evidence>
<dbReference type="RefSeq" id="WP_026679791.1">
    <property type="nucleotide sequence ID" value="NZ_JAGSOT010000054.1"/>
</dbReference>
<dbReference type="AlphaFoldDB" id="A0A941DXW2"/>